<dbReference type="PROSITE" id="PS00018">
    <property type="entry name" value="EF_HAND_1"/>
    <property type="match status" value="1"/>
</dbReference>
<organism evidence="2 3">
    <name type="scientific">Sphingomonas tagetis</name>
    <dbReference type="NCBI Taxonomy" id="2949092"/>
    <lineage>
        <taxon>Bacteria</taxon>
        <taxon>Pseudomonadati</taxon>
        <taxon>Pseudomonadota</taxon>
        <taxon>Alphaproteobacteria</taxon>
        <taxon>Sphingomonadales</taxon>
        <taxon>Sphingomonadaceae</taxon>
        <taxon>Sphingomonas</taxon>
    </lineage>
</organism>
<gene>
    <name evidence="2" type="ORF">M9978_04550</name>
</gene>
<comment type="caution">
    <text evidence="2">The sequence shown here is derived from an EMBL/GenBank/DDBJ whole genome shotgun (WGS) entry which is preliminary data.</text>
</comment>
<feature type="domain" description="EF-hand" evidence="1">
    <location>
        <begin position="23"/>
        <end position="58"/>
    </location>
</feature>
<dbReference type="EMBL" id="JAMLDX010000002">
    <property type="protein sequence ID" value="MCP3729692.1"/>
    <property type="molecule type" value="Genomic_DNA"/>
</dbReference>
<evidence type="ECO:0000313" key="3">
    <source>
        <dbReference type="Proteomes" id="UP001139451"/>
    </source>
</evidence>
<dbReference type="InterPro" id="IPR011992">
    <property type="entry name" value="EF-hand-dom_pair"/>
</dbReference>
<protein>
    <recommendedName>
        <fullName evidence="1">EF-hand domain-containing protein</fullName>
    </recommendedName>
</protein>
<feature type="domain" description="EF-hand" evidence="1">
    <location>
        <begin position="83"/>
        <end position="118"/>
    </location>
</feature>
<dbReference type="InterPro" id="IPR018247">
    <property type="entry name" value="EF_Hand_1_Ca_BS"/>
</dbReference>
<reference evidence="2" key="1">
    <citation type="submission" date="2022-05" db="EMBL/GenBank/DDBJ databases">
        <title>Sphingomonas sp. strain MG17 Genome sequencing and assembly.</title>
        <authorList>
            <person name="Kim I."/>
        </authorList>
    </citation>
    <scope>NUCLEOTIDE SEQUENCE</scope>
    <source>
        <strain evidence="2">MG17</strain>
    </source>
</reference>
<dbReference type="RefSeq" id="WP_254291725.1">
    <property type="nucleotide sequence ID" value="NZ_JAMLDX010000002.1"/>
</dbReference>
<name>A0A9X2HGW2_9SPHN</name>
<dbReference type="GO" id="GO:0005509">
    <property type="term" value="F:calcium ion binding"/>
    <property type="evidence" value="ECO:0007669"/>
    <property type="project" value="InterPro"/>
</dbReference>
<proteinExistence type="predicted"/>
<accession>A0A9X2HGW2</accession>
<evidence type="ECO:0000259" key="1">
    <source>
        <dbReference type="PROSITE" id="PS50222"/>
    </source>
</evidence>
<dbReference type="Proteomes" id="UP001139451">
    <property type="component" value="Unassembled WGS sequence"/>
</dbReference>
<dbReference type="Gene3D" id="1.10.238.10">
    <property type="entry name" value="EF-hand"/>
    <property type="match status" value="1"/>
</dbReference>
<dbReference type="PROSITE" id="PS50222">
    <property type="entry name" value="EF_HAND_2"/>
    <property type="match status" value="2"/>
</dbReference>
<dbReference type="SUPFAM" id="SSF47473">
    <property type="entry name" value="EF-hand"/>
    <property type="match status" value="1"/>
</dbReference>
<keyword evidence="3" id="KW-1185">Reference proteome</keyword>
<sequence length="122" mass="13048">MIITLLFAAQAAGVAPGPLPKAEADRRVAERFADLDLNEDGVIERDEARARFDFDASTDATFTAAQKAKKATDPRAPIASRLPAHARADAWFSGADKDKDGKVTRAELSAVMGADIEQLPPQ</sequence>
<dbReference type="InterPro" id="IPR002048">
    <property type="entry name" value="EF_hand_dom"/>
</dbReference>
<dbReference type="AlphaFoldDB" id="A0A9X2HGW2"/>
<dbReference type="Pfam" id="PF13202">
    <property type="entry name" value="EF-hand_5"/>
    <property type="match status" value="2"/>
</dbReference>
<evidence type="ECO:0000313" key="2">
    <source>
        <dbReference type="EMBL" id="MCP3729692.1"/>
    </source>
</evidence>